<proteinExistence type="predicted"/>
<evidence type="ECO:0000313" key="1">
    <source>
        <dbReference type="EMBL" id="KGE19680.1"/>
    </source>
</evidence>
<name>A0A098MAV9_9BACL</name>
<dbReference type="EMBL" id="JQCR01000002">
    <property type="protein sequence ID" value="KGE19680.1"/>
    <property type="molecule type" value="Genomic_DNA"/>
</dbReference>
<dbReference type="Proteomes" id="UP000029734">
    <property type="component" value="Unassembled WGS sequence"/>
</dbReference>
<dbReference type="AlphaFoldDB" id="A0A098MAV9"/>
<sequence>MAINSINITKQATSYVQSMYQTAKSSVSKAAETVKQTASTVVKSQAKGFVETAKIWGNGINDAVQKNFGLPGVQSNASGGFIYAAVAKGGVQAALKGAGTTALAKTGYDTVVNVAKGYYNYITGSK</sequence>
<dbReference type="RefSeq" id="WP_036650875.1">
    <property type="nucleotide sequence ID" value="NZ_JQCR01000002.1"/>
</dbReference>
<comment type="caution">
    <text evidence="1">The sequence shown here is derived from an EMBL/GenBank/DDBJ whole genome shotgun (WGS) entry which is preliminary data.</text>
</comment>
<protein>
    <submittedName>
        <fullName evidence="1">Uncharacterized protein</fullName>
    </submittedName>
</protein>
<keyword evidence="2" id="KW-1185">Reference proteome</keyword>
<gene>
    <name evidence="1" type="ORF">PWYN_10240</name>
</gene>
<dbReference type="STRING" id="268407.PWYN_10240"/>
<reference evidence="1 2" key="2">
    <citation type="submission" date="2014-10" db="EMBL/GenBank/DDBJ databases">
        <title>Comparative genomics of the Paenibacillus odorifer group.</title>
        <authorList>
            <person name="Tsai Y.-C."/>
            <person name="Martin N."/>
            <person name="Korlach J."/>
            <person name="Wiedmann M."/>
        </authorList>
    </citation>
    <scope>NUCLEOTIDE SEQUENCE [LARGE SCALE GENOMIC DNA]</scope>
    <source>
        <strain evidence="1 2">DSM 18334</strain>
    </source>
</reference>
<evidence type="ECO:0000313" key="2">
    <source>
        <dbReference type="Proteomes" id="UP000029734"/>
    </source>
</evidence>
<reference evidence="1 2" key="1">
    <citation type="submission" date="2014-08" db="EMBL/GenBank/DDBJ databases">
        <authorList>
            <person name="den Bakker H.C."/>
        </authorList>
    </citation>
    <scope>NUCLEOTIDE SEQUENCE [LARGE SCALE GENOMIC DNA]</scope>
    <source>
        <strain evidence="1 2">DSM 18334</strain>
    </source>
</reference>
<accession>A0A098MAV9</accession>
<organism evidence="1 2">
    <name type="scientific">Paenibacillus wynnii</name>
    <dbReference type="NCBI Taxonomy" id="268407"/>
    <lineage>
        <taxon>Bacteria</taxon>
        <taxon>Bacillati</taxon>
        <taxon>Bacillota</taxon>
        <taxon>Bacilli</taxon>
        <taxon>Bacillales</taxon>
        <taxon>Paenibacillaceae</taxon>
        <taxon>Paenibacillus</taxon>
    </lineage>
</organism>